<sequence length="134" mass="15912">MDTPFLFYKIHQGDVDPIDYINWALKMLENNNDSFSLNIHSSLSEPLNIFEVEDYFKRALSELKLQEPAFEECAEYYIQQLAKRIFKEEDSAIDLAYKIDEIVRELDISEGLEGWYNISEMIDDFFDMEIIFQT</sequence>
<evidence type="ECO:0000313" key="2">
    <source>
        <dbReference type="Proteomes" id="UP000319671"/>
    </source>
</evidence>
<accession>A0A561DXB9</accession>
<proteinExistence type="predicted"/>
<dbReference type="AlphaFoldDB" id="A0A561DXB9"/>
<evidence type="ECO:0000313" key="1">
    <source>
        <dbReference type="EMBL" id="TWE08003.1"/>
    </source>
</evidence>
<protein>
    <submittedName>
        <fullName evidence="1">Uncharacterized protein</fullName>
    </submittedName>
</protein>
<dbReference type="RefSeq" id="WP_144561769.1">
    <property type="nucleotide sequence ID" value="NZ_VIVN01000001.1"/>
</dbReference>
<dbReference type="Proteomes" id="UP000319671">
    <property type="component" value="Unassembled WGS sequence"/>
</dbReference>
<dbReference type="EMBL" id="VIVN01000001">
    <property type="protein sequence ID" value="TWE08003.1"/>
    <property type="molecule type" value="Genomic_DNA"/>
</dbReference>
<comment type="caution">
    <text evidence="1">The sequence shown here is derived from an EMBL/GenBank/DDBJ whole genome shotgun (WGS) entry which is preliminary data.</text>
</comment>
<keyword evidence="2" id="KW-1185">Reference proteome</keyword>
<name>A0A561DXB9_9BACI</name>
<reference evidence="1 2" key="1">
    <citation type="submission" date="2019-06" db="EMBL/GenBank/DDBJ databases">
        <title>Sorghum-associated microbial communities from plants grown in Nebraska, USA.</title>
        <authorList>
            <person name="Schachtman D."/>
        </authorList>
    </citation>
    <scope>NUCLEOTIDE SEQUENCE [LARGE SCALE GENOMIC DNA]</scope>
    <source>
        <strain evidence="1 2">2482</strain>
    </source>
</reference>
<gene>
    <name evidence="1" type="ORF">FB550_10114</name>
</gene>
<organism evidence="1 2">
    <name type="scientific">Neobacillus bataviensis</name>
    <dbReference type="NCBI Taxonomy" id="220685"/>
    <lineage>
        <taxon>Bacteria</taxon>
        <taxon>Bacillati</taxon>
        <taxon>Bacillota</taxon>
        <taxon>Bacilli</taxon>
        <taxon>Bacillales</taxon>
        <taxon>Bacillaceae</taxon>
        <taxon>Neobacillus</taxon>
    </lineage>
</organism>